<sequence>MYRLLPRIRAAVSPAEHGEQGNDDEGGETTVYVHSQTVERNLSGNPNSYRKRPFWASL</sequence>
<dbReference type="HOGENOM" id="CLU_2978962_0_0_1"/>
<reference evidence="2" key="2">
    <citation type="submission" date="2010-03" db="EMBL/GenBank/DDBJ databases">
        <title>The genome sequence of Coccidioides posadasii strain Silveira.</title>
        <authorList>
            <consortium name="The Broad Institute Genome Sequencing Center for Infectious Disease"/>
            <person name="Neafsey D."/>
            <person name="Orbach M."/>
            <person name="Henn M.R."/>
            <person name="Cole G.T."/>
            <person name="Galgiani J."/>
            <person name="Gardner M.J."/>
            <person name="Kirkland T.N."/>
            <person name="Taylor J.W."/>
            <person name="Young S.K."/>
            <person name="Zeng Q."/>
            <person name="Koehrsen M."/>
            <person name="Alvarado L."/>
            <person name="Berlin A."/>
            <person name="Borenstein D."/>
            <person name="Chapman S.B."/>
            <person name="Chen Z."/>
            <person name="Engels R."/>
            <person name="Freedman E."/>
            <person name="Gellesch M."/>
            <person name="Goldberg J."/>
            <person name="Griggs A."/>
            <person name="Gujja S."/>
            <person name="Heilman E."/>
            <person name="Heiman D."/>
            <person name="Howarth C."/>
            <person name="Jen D."/>
            <person name="Larson L."/>
            <person name="Mehta T."/>
            <person name="Neiman D."/>
            <person name="Park D."/>
            <person name="Pearson M."/>
            <person name="Richards J."/>
            <person name="Roberts A."/>
            <person name="Saif S."/>
            <person name="Shea T."/>
            <person name="Shenoy N."/>
            <person name="Sisk P."/>
            <person name="Stolte C."/>
            <person name="Sykes S."/>
            <person name="Walk T."/>
            <person name="White J."/>
            <person name="Yandava C."/>
            <person name="Haas B."/>
            <person name="Nusbaum C."/>
            <person name="Birren B."/>
        </authorList>
    </citation>
    <scope>NUCLEOTIDE SEQUENCE [LARGE SCALE GENOMIC DNA]</scope>
    <source>
        <strain evidence="2">RMSCC 757 / Silveira</strain>
    </source>
</reference>
<accession>E9DD23</accession>
<dbReference type="Proteomes" id="UP000002497">
    <property type="component" value="Unassembled WGS sequence"/>
</dbReference>
<dbReference type="AlphaFoldDB" id="E9DD23"/>
<evidence type="ECO:0000313" key="1">
    <source>
        <dbReference type="EMBL" id="EFW15548.1"/>
    </source>
</evidence>
<evidence type="ECO:0000313" key="2">
    <source>
        <dbReference type="Proteomes" id="UP000002497"/>
    </source>
</evidence>
<organism evidence="2">
    <name type="scientific">Coccidioides posadasii (strain RMSCC 757 / Silveira)</name>
    <name type="common">Valley fever fungus</name>
    <dbReference type="NCBI Taxonomy" id="443226"/>
    <lineage>
        <taxon>Eukaryota</taxon>
        <taxon>Fungi</taxon>
        <taxon>Dikarya</taxon>
        <taxon>Ascomycota</taxon>
        <taxon>Pezizomycotina</taxon>
        <taxon>Eurotiomycetes</taxon>
        <taxon>Eurotiomycetidae</taxon>
        <taxon>Onygenales</taxon>
        <taxon>Onygenaceae</taxon>
        <taxon>Coccidioides</taxon>
    </lineage>
</organism>
<proteinExistence type="predicted"/>
<dbReference type="VEuPathDB" id="FungiDB:CPSG_07985"/>
<dbReference type="VEuPathDB" id="FungiDB:D8B26_002346"/>
<protein>
    <submittedName>
        <fullName evidence="1">Predicted protein</fullName>
    </submittedName>
</protein>
<name>E9DD23_COCPS</name>
<keyword evidence="2" id="KW-1185">Reference proteome</keyword>
<reference evidence="2" key="1">
    <citation type="journal article" date="2010" name="Genome Res.">
        <title>Population genomic sequencing of Coccidioides fungi reveals recent hybridization and transposon control.</title>
        <authorList>
            <person name="Neafsey D.E."/>
            <person name="Barker B.M."/>
            <person name="Sharpton T.J."/>
            <person name="Stajich J.E."/>
            <person name="Park D.J."/>
            <person name="Whiston E."/>
            <person name="Hung C.-Y."/>
            <person name="McMahan C."/>
            <person name="White J."/>
            <person name="Sykes S."/>
            <person name="Heiman D."/>
            <person name="Young S."/>
            <person name="Zeng Q."/>
            <person name="Abouelleil A."/>
            <person name="Aftuck L."/>
            <person name="Bessette D."/>
            <person name="Brown A."/>
            <person name="FitzGerald M."/>
            <person name="Lui A."/>
            <person name="Macdonald J.P."/>
            <person name="Priest M."/>
            <person name="Orbach M.J."/>
            <person name="Galgiani J.N."/>
            <person name="Kirkland T.N."/>
            <person name="Cole G.T."/>
            <person name="Birren B.W."/>
            <person name="Henn M.R."/>
            <person name="Taylor J.W."/>
            <person name="Rounsley S.D."/>
        </authorList>
    </citation>
    <scope>NUCLEOTIDE SEQUENCE [LARGE SCALE GENOMIC DNA]</scope>
    <source>
        <strain evidence="2">RMSCC 757 / Silveira</strain>
    </source>
</reference>
<dbReference type="EMBL" id="GL636500">
    <property type="protein sequence ID" value="EFW15548.1"/>
    <property type="molecule type" value="Genomic_DNA"/>
</dbReference>
<gene>
    <name evidence="1" type="ORF">CPSG_07985</name>
</gene>